<dbReference type="RefSeq" id="WP_277279803.1">
    <property type="nucleotide sequence ID" value="NZ_JAROCY010000020.1"/>
</dbReference>
<name>A0ABT6CM75_9SPHN</name>
<dbReference type="Proteomes" id="UP001222770">
    <property type="component" value="Unassembled WGS sequence"/>
</dbReference>
<accession>A0ABT6CM75</accession>
<evidence type="ECO:0000313" key="2">
    <source>
        <dbReference type="Proteomes" id="UP001222770"/>
    </source>
</evidence>
<keyword evidence="2" id="KW-1185">Reference proteome</keyword>
<gene>
    <name evidence="1" type="ORF">POM99_17590</name>
</gene>
<proteinExistence type="predicted"/>
<organism evidence="1 2">
    <name type="scientific">Novosphingobium cyanobacteriorum</name>
    <dbReference type="NCBI Taxonomy" id="3024215"/>
    <lineage>
        <taxon>Bacteria</taxon>
        <taxon>Pseudomonadati</taxon>
        <taxon>Pseudomonadota</taxon>
        <taxon>Alphaproteobacteria</taxon>
        <taxon>Sphingomonadales</taxon>
        <taxon>Sphingomonadaceae</taxon>
        <taxon>Novosphingobium</taxon>
    </lineage>
</organism>
<dbReference type="EMBL" id="JAROCY010000020">
    <property type="protein sequence ID" value="MDF8335024.1"/>
    <property type="molecule type" value="Genomic_DNA"/>
</dbReference>
<protein>
    <submittedName>
        <fullName evidence="1">Uncharacterized protein</fullName>
    </submittedName>
</protein>
<evidence type="ECO:0000313" key="1">
    <source>
        <dbReference type="EMBL" id="MDF8335024.1"/>
    </source>
</evidence>
<sequence>MQLLIAAGLLGALVGTKGPVTSDVFTRCDGYQAPGKSDGFLTGSLLFGLAVQGEEHRPVAIAVGEEAVTACDEALADVRLKPEFTYRRSNLMLSKAVHLMAAHKPADALAVLDGEQALAGAAPNRLRDLGFGIASRLMRAKALIDLGRPKEAVPLIEQVEELRPYAAVDRLLASQLRMQADPGIDTYLADVRRNAPLMPGGLMQAMLVALGSGRMADVVSLGRGLTVSMPEMRGSWKVEGDGPSDNADIALRAQIAGMLAYGLMASGNAKEAGATLDAADAALARATEPPPPPEPGRSWKRSVQEDYNQRLAEGGKGERALKGWRAAMTLRQEAPAMTSEQLFAEISRLKSKEVSLVLADIVSQIVKLEPGEAPQRQTFIDTQHKDLLSYLTKQANLTFPEWLGALPRPETPGNQPKVHKAGDGYFLSDNGYSSTQMDLPDRWTVRFTGSLATAASIDEQAIASAAALTKSKGYGHFIIELRRQMQRTLHQVGMYASGDINDGREAQLTIRMVRPDQLPADLQGAEWRIVDAAKVLADFDVEHPQPTL</sequence>
<reference evidence="1 2" key="1">
    <citation type="submission" date="2023-03" db="EMBL/GenBank/DDBJ databases">
        <title>Novosphingobium cyanobacteriorum sp. nov., isolated from a eutrophic reservoir during the Microcystis bloom period.</title>
        <authorList>
            <person name="Kang M."/>
            <person name="Le V."/>
            <person name="Ko S.-R."/>
            <person name="Lee S.-A."/>
            <person name="Ahn C.-Y."/>
        </authorList>
    </citation>
    <scope>NUCLEOTIDE SEQUENCE [LARGE SCALE GENOMIC DNA]</scope>
    <source>
        <strain evidence="1 2">HBC54</strain>
    </source>
</reference>
<comment type="caution">
    <text evidence="1">The sequence shown here is derived from an EMBL/GenBank/DDBJ whole genome shotgun (WGS) entry which is preliminary data.</text>
</comment>